<evidence type="ECO:0000313" key="2">
    <source>
        <dbReference type="Proteomes" id="UP000242715"/>
    </source>
</evidence>
<reference evidence="2" key="1">
    <citation type="journal article" date="2017" name="Front. Plant Sci.">
        <title>Climate Clever Clovers: New Paradigm to Reduce the Environmental Footprint of Ruminants by Breeding Low Methanogenic Forages Utilizing Haplotype Variation.</title>
        <authorList>
            <person name="Kaur P."/>
            <person name="Appels R."/>
            <person name="Bayer P.E."/>
            <person name="Keeble-Gagnere G."/>
            <person name="Wang J."/>
            <person name="Hirakawa H."/>
            <person name="Shirasawa K."/>
            <person name="Vercoe P."/>
            <person name="Stefanova K."/>
            <person name="Durmic Z."/>
            <person name="Nichols P."/>
            <person name="Revell C."/>
            <person name="Isobe S.N."/>
            <person name="Edwards D."/>
            <person name="Erskine W."/>
        </authorList>
    </citation>
    <scope>NUCLEOTIDE SEQUENCE [LARGE SCALE GENOMIC DNA]</scope>
    <source>
        <strain evidence="2">cv. Daliak</strain>
    </source>
</reference>
<protein>
    <submittedName>
        <fullName evidence="1">Uncharacterized protein</fullName>
    </submittedName>
</protein>
<dbReference type="AlphaFoldDB" id="A0A2Z6LPI0"/>
<keyword evidence="2" id="KW-1185">Reference proteome</keyword>
<name>A0A2Z6LPI0_TRISU</name>
<dbReference type="EMBL" id="DF973181">
    <property type="protein sequence ID" value="GAU18231.1"/>
    <property type="molecule type" value="Genomic_DNA"/>
</dbReference>
<accession>A0A2Z6LPI0</accession>
<proteinExistence type="predicted"/>
<dbReference type="Proteomes" id="UP000242715">
    <property type="component" value="Unassembled WGS sequence"/>
</dbReference>
<organism evidence="1 2">
    <name type="scientific">Trifolium subterraneum</name>
    <name type="common">Subterranean clover</name>
    <dbReference type="NCBI Taxonomy" id="3900"/>
    <lineage>
        <taxon>Eukaryota</taxon>
        <taxon>Viridiplantae</taxon>
        <taxon>Streptophyta</taxon>
        <taxon>Embryophyta</taxon>
        <taxon>Tracheophyta</taxon>
        <taxon>Spermatophyta</taxon>
        <taxon>Magnoliopsida</taxon>
        <taxon>eudicotyledons</taxon>
        <taxon>Gunneridae</taxon>
        <taxon>Pentapetalae</taxon>
        <taxon>rosids</taxon>
        <taxon>fabids</taxon>
        <taxon>Fabales</taxon>
        <taxon>Fabaceae</taxon>
        <taxon>Papilionoideae</taxon>
        <taxon>50 kb inversion clade</taxon>
        <taxon>NPAAA clade</taxon>
        <taxon>Hologalegina</taxon>
        <taxon>IRL clade</taxon>
        <taxon>Trifolieae</taxon>
        <taxon>Trifolium</taxon>
    </lineage>
</organism>
<gene>
    <name evidence="1" type="ORF">TSUD_175720</name>
</gene>
<evidence type="ECO:0000313" key="1">
    <source>
        <dbReference type="EMBL" id="GAU18231.1"/>
    </source>
</evidence>
<sequence>MHVVMWWPFKLIEYKPSLFSSEDTELRIKGIKLEKTFEKDSYKGQVLELPEPTTAGRIVRFVSKASRSHLNGFQGSMQNQAQGPFLSLECG</sequence>